<dbReference type="InterPro" id="IPR010252">
    <property type="entry name" value="HutF"/>
</dbReference>
<keyword evidence="2" id="KW-0479">Metal-binding</keyword>
<dbReference type="RefSeq" id="WP_013104878.1">
    <property type="nucleotide sequence ID" value="NC_014145.1"/>
</dbReference>
<reference evidence="9" key="2">
    <citation type="journal article" date="2010" name="PLoS Genet.">
        <title>Structure, function, and evolution of the Thiomonas spp. genome.</title>
        <authorList>
            <person name="Arsene-Ploetze F."/>
            <person name="Koechler S."/>
            <person name="Marchal M."/>
            <person name="Coppee J.Y."/>
            <person name="Chandler M."/>
            <person name="Bonnefoy V."/>
            <person name="Brochier-Armanet C."/>
            <person name="Barakat M."/>
            <person name="Barbe V."/>
            <person name="Battaglia-Brunet F."/>
            <person name="Bruneel O."/>
            <person name="Bryan C.G."/>
            <person name="Cleiss-Arnold J."/>
            <person name="Cruveiller S."/>
            <person name="Erhardt M."/>
            <person name="Heinrich-Salmeron A."/>
            <person name="Hommais F."/>
            <person name="Joulian C."/>
            <person name="Krin E."/>
            <person name="Lieutaud A."/>
            <person name="Lievremont D."/>
            <person name="Michel C."/>
            <person name="Muller D."/>
            <person name="Ortet P."/>
            <person name="Proux C."/>
            <person name="Siguier P."/>
            <person name="Roche D."/>
            <person name="Rouy Z."/>
            <person name="Salvignol G."/>
            <person name="Slyemi D."/>
            <person name="Talla E."/>
            <person name="Weiss S."/>
            <person name="Weissenbach J."/>
            <person name="Medigue C."/>
            <person name="Bertin P.N."/>
        </authorList>
    </citation>
    <scope>NUCLEOTIDE SEQUENCE [LARGE SCALE GENOMIC DNA]</scope>
    <source>
        <strain evidence="9">DSM 22701 / CIP 110005 / 3As</strain>
    </source>
</reference>
<name>D6CKQ2_THIA3</name>
<evidence type="ECO:0000259" key="5">
    <source>
        <dbReference type="Pfam" id="PF01979"/>
    </source>
</evidence>
<evidence type="ECO:0000259" key="6">
    <source>
        <dbReference type="Pfam" id="PF22429"/>
    </source>
</evidence>
<dbReference type="KEGG" id="thi:THI_0811"/>
<reference key="1">
    <citation type="submission" date="2009-07" db="EMBL/GenBank/DDBJ databases">
        <authorList>
            <person name="Genoscope - CEA"/>
        </authorList>
    </citation>
    <scope>NUCLEOTIDE SEQUENCE</scope>
    <source>
        <strain>3As</strain>
    </source>
</reference>
<dbReference type="Pfam" id="PF22429">
    <property type="entry name" value="HutF_N"/>
    <property type="match status" value="1"/>
</dbReference>
<gene>
    <name evidence="7" type="ordered locus">THI_0811</name>
    <name evidence="8" type="ORF">THICB1_100486</name>
</gene>
<evidence type="ECO:0000313" key="7">
    <source>
        <dbReference type="EMBL" id="CAZ87520.1"/>
    </source>
</evidence>
<dbReference type="Gene3D" id="2.30.40.10">
    <property type="entry name" value="Urease, subunit C, domain 1"/>
    <property type="match status" value="1"/>
</dbReference>
<dbReference type="GO" id="GO:0005829">
    <property type="term" value="C:cytosol"/>
    <property type="evidence" value="ECO:0007669"/>
    <property type="project" value="TreeGrafter"/>
</dbReference>
<dbReference type="Proteomes" id="UP000078599">
    <property type="component" value="Unassembled WGS sequence"/>
</dbReference>
<keyword evidence="10" id="KW-1185">Reference proteome</keyword>
<dbReference type="InterPro" id="IPR055156">
    <property type="entry name" value="HutF-like_N"/>
</dbReference>
<dbReference type="Gene3D" id="3.20.20.140">
    <property type="entry name" value="Metal-dependent hydrolases"/>
    <property type="match status" value="1"/>
</dbReference>
<dbReference type="GO" id="GO:0050416">
    <property type="term" value="F:formimidoylglutamate deiminase activity"/>
    <property type="evidence" value="ECO:0007669"/>
    <property type="project" value="UniProtKB-EC"/>
</dbReference>
<dbReference type="EMBL" id="FP475956">
    <property type="protein sequence ID" value="CAZ87520.1"/>
    <property type="molecule type" value="Genomic_DNA"/>
</dbReference>
<keyword evidence="3 7" id="KW-0378">Hydrolase</keyword>
<dbReference type="InterPro" id="IPR051607">
    <property type="entry name" value="Metallo-dep_hydrolases"/>
</dbReference>
<dbReference type="InterPro" id="IPR011059">
    <property type="entry name" value="Metal-dep_hydrolase_composite"/>
</dbReference>
<dbReference type="PANTHER" id="PTHR11271:SF48">
    <property type="entry name" value="AMIDOHYDROLASE-RELATED DOMAIN-CONTAINING PROTEIN"/>
    <property type="match status" value="1"/>
</dbReference>
<reference evidence="8 10" key="4">
    <citation type="submission" date="2015-03" db="EMBL/GenBank/DDBJ databases">
        <authorList>
            <person name="Regsiter A."/>
            <person name="william w."/>
        </authorList>
    </citation>
    <scope>NUCLEOTIDE SEQUENCE [LARGE SCALE GENOMIC DNA]</scope>
    <source>
        <strain evidence="8 10">CB1</strain>
    </source>
</reference>
<protein>
    <submittedName>
        <fullName evidence="7">Formiminoglutamate deiminase hutF</fullName>
        <ecNumber evidence="7">3.5.3.13</ecNumber>
    </submittedName>
</protein>
<dbReference type="Proteomes" id="UP000002372">
    <property type="component" value="Chromosome"/>
</dbReference>
<dbReference type="PANTHER" id="PTHR11271">
    <property type="entry name" value="GUANINE DEAMINASE"/>
    <property type="match status" value="1"/>
</dbReference>
<reference evidence="7" key="3">
    <citation type="submission" date="2010-07" db="EMBL/GenBank/DDBJ databases">
        <authorList>
            <person name="Genoscope - CEA"/>
        </authorList>
    </citation>
    <scope>NUCLEOTIDE SEQUENCE</scope>
    <source>
        <strain evidence="7">3As</strain>
    </source>
</reference>
<dbReference type="SUPFAM" id="SSF51338">
    <property type="entry name" value="Composite domain of metallo-dependent hydrolases"/>
    <property type="match status" value="1"/>
</dbReference>
<dbReference type="GO" id="GO:0019239">
    <property type="term" value="F:deaminase activity"/>
    <property type="evidence" value="ECO:0007669"/>
    <property type="project" value="TreeGrafter"/>
</dbReference>
<evidence type="ECO:0000313" key="9">
    <source>
        <dbReference type="Proteomes" id="UP000002372"/>
    </source>
</evidence>
<dbReference type="GO" id="GO:0046872">
    <property type="term" value="F:metal ion binding"/>
    <property type="evidence" value="ECO:0007669"/>
    <property type="project" value="UniProtKB-KW"/>
</dbReference>
<dbReference type="NCBIfam" id="TIGR02022">
    <property type="entry name" value="hutF"/>
    <property type="match status" value="1"/>
</dbReference>
<evidence type="ECO:0000313" key="8">
    <source>
        <dbReference type="EMBL" id="CQR27141.1"/>
    </source>
</evidence>
<accession>D6CKQ2</accession>
<feature type="domain" description="Formimidoylglutamate deiminase N-terminal" evidence="6">
    <location>
        <begin position="9"/>
        <end position="45"/>
    </location>
</feature>
<dbReference type="NCBIfam" id="NF006684">
    <property type="entry name" value="PRK09229.1-5"/>
    <property type="match status" value="1"/>
</dbReference>
<sequence>MNKPADSLLWARRAWLPGGWQDKVLLRIGADGRWAEIVPGVLTPPQGAEQLGTLLPGLVDAHSHAFQRAFAGLAEQRTSAADTFWSWRDRMYRVALRITPEQLRAIAAQLYIELLQGGYTQVCEFHYLQHAPDGQPYADPLAFSWALADAARDVGIGLTLLPVLYERAGFQQPALRPDQRRFATNAEGVWQAVQTIRGRRQPGLEAGIAIHSLRAASPASIQALVQGADGFDGPIHIHVAEQTAEVDDCLAATGQRPIAWLAAQGLLDARWQLVHATHTVPQEIDAVARSGAGIVLCPTTEANLGDGLPDLPGILAQGVPITLGSDSQITRDWREEVRWLDYGQRLIQRQRNAAAAPEAAQPSTAARLWSSVQAGSAHAAGQPAWGLTPGARADALVLNPHAAATLGMPPGHLLDALVFSSPSAAWKAVMVAGRWVLHDGQHPQAAQCAQAFERTMQALWAEG</sequence>
<dbReference type="HOGENOM" id="CLU_012358_3_0_4"/>
<evidence type="ECO:0000256" key="4">
    <source>
        <dbReference type="ARBA" id="ARBA00022833"/>
    </source>
</evidence>
<feature type="domain" description="Amidohydrolase-related" evidence="5">
    <location>
        <begin position="53"/>
        <end position="436"/>
    </location>
</feature>
<evidence type="ECO:0000256" key="1">
    <source>
        <dbReference type="ARBA" id="ARBA00001947"/>
    </source>
</evidence>
<dbReference type="EC" id="3.5.3.13" evidence="7"/>
<dbReference type="OrthoDB" id="9796020at2"/>
<dbReference type="EMBL" id="CTRI01000002">
    <property type="protein sequence ID" value="CQR27141.1"/>
    <property type="molecule type" value="Genomic_DNA"/>
</dbReference>
<dbReference type="NCBIfam" id="NF006681">
    <property type="entry name" value="PRK09229.1-2"/>
    <property type="match status" value="1"/>
</dbReference>
<evidence type="ECO:0000256" key="2">
    <source>
        <dbReference type="ARBA" id="ARBA00022723"/>
    </source>
</evidence>
<organism evidence="7 9">
    <name type="scientific">Thiomonas arsenitoxydans (strain DSM 22701 / CIP 110005 / 3As)</name>
    <dbReference type="NCBI Taxonomy" id="426114"/>
    <lineage>
        <taxon>Bacteria</taxon>
        <taxon>Pseudomonadati</taxon>
        <taxon>Pseudomonadota</taxon>
        <taxon>Betaproteobacteria</taxon>
        <taxon>Burkholderiales</taxon>
        <taxon>Thiomonas</taxon>
    </lineage>
</organism>
<dbReference type="InterPro" id="IPR032466">
    <property type="entry name" value="Metal_Hydrolase"/>
</dbReference>
<evidence type="ECO:0000313" key="10">
    <source>
        <dbReference type="Proteomes" id="UP000078599"/>
    </source>
</evidence>
<evidence type="ECO:0000256" key="3">
    <source>
        <dbReference type="ARBA" id="ARBA00022801"/>
    </source>
</evidence>
<dbReference type="AlphaFoldDB" id="D6CKQ2"/>
<dbReference type="SUPFAM" id="SSF51556">
    <property type="entry name" value="Metallo-dependent hydrolases"/>
    <property type="match status" value="1"/>
</dbReference>
<comment type="cofactor">
    <cofactor evidence="1">
        <name>Zn(2+)</name>
        <dbReference type="ChEBI" id="CHEBI:29105"/>
    </cofactor>
</comment>
<dbReference type="eggNOG" id="COG0402">
    <property type="taxonomic scope" value="Bacteria"/>
</dbReference>
<dbReference type="Pfam" id="PF01979">
    <property type="entry name" value="Amidohydro_1"/>
    <property type="match status" value="1"/>
</dbReference>
<proteinExistence type="predicted"/>
<dbReference type="InterPro" id="IPR006680">
    <property type="entry name" value="Amidohydro-rel"/>
</dbReference>
<keyword evidence="4" id="KW-0862">Zinc</keyword>